<dbReference type="Pfam" id="PF09588">
    <property type="entry name" value="YqaJ"/>
    <property type="match status" value="1"/>
</dbReference>
<dbReference type="PANTHER" id="PTHR46609:SF8">
    <property type="entry name" value="YQAJ VIRAL RECOMBINASE DOMAIN-CONTAINING PROTEIN"/>
    <property type="match status" value="1"/>
</dbReference>
<feature type="domain" description="YqaJ viral recombinase" evidence="1">
    <location>
        <begin position="620"/>
        <end position="766"/>
    </location>
</feature>
<proteinExistence type="predicted"/>
<dbReference type="InterPro" id="IPR019080">
    <property type="entry name" value="YqaJ_viral_recombinase"/>
</dbReference>
<evidence type="ECO:0000259" key="1">
    <source>
        <dbReference type="Pfam" id="PF09588"/>
    </source>
</evidence>
<dbReference type="InterPro" id="IPR051703">
    <property type="entry name" value="NF-kappa-B_Signaling_Reg"/>
</dbReference>
<name>A0AAN7ZJ52_9COLE</name>
<dbReference type="Pfam" id="PF20700">
    <property type="entry name" value="Mutator"/>
    <property type="match status" value="1"/>
</dbReference>
<gene>
    <name evidence="3" type="ORF">RI129_004067</name>
</gene>
<dbReference type="SUPFAM" id="SSF52980">
    <property type="entry name" value="Restriction endonuclease-like"/>
    <property type="match status" value="1"/>
</dbReference>
<accession>A0AAN7ZJ52</accession>
<feature type="domain" description="Mutator-like transposase" evidence="2">
    <location>
        <begin position="80"/>
        <end position="434"/>
    </location>
</feature>
<organism evidence="3 4">
    <name type="scientific">Pyrocoelia pectoralis</name>
    <dbReference type="NCBI Taxonomy" id="417401"/>
    <lineage>
        <taxon>Eukaryota</taxon>
        <taxon>Metazoa</taxon>
        <taxon>Ecdysozoa</taxon>
        <taxon>Arthropoda</taxon>
        <taxon>Hexapoda</taxon>
        <taxon>Insecta</taxon>
        <taxon>Pterygota</taxon>
        <taxon>Neoptera</taxon>
        <taxon>Endopterygota</taxon>
        <taxon>Coleoptera</taxon>
        <taxon>Polyphaga</taxon>
        <taxon>Elateriformia</taxon>
        <taxon>Elateroidea</taxon>
        <taxon>Lampyridae</taxon>
        <taxon>Lampyrinae</taxon>
        <taxon>Pyrocoelia</taxon>
    </lineage>
</organism>
<evidence type="ECO:0008006" key="5">
    <source>
        <dbReference type="Google" id="ProtNLM"/>
    </source>
</evidence>
<dbReference type="Proteomes" id="UP001329430">
    <property type="component" value="Chromosome 2"/>
</dbReference>
<evidence type="ECO:0000313" key="3">
    <source>
        <dbReference type="EMBL" id="KAK5649175.1"/>
    </source>
</evidence>
<dbReference type="CDD" id="cd22343">
    <property type="entry name" value="PDDEXK_lambda_exonuclease-like"/>
    <property type="match status" value="1"/>
</dbReference>
<evidence type="ECO:0000313" key="4">
    <source>
        <dbReference type="Proteomes" id="UP001329430"/>
    </source>
</evidence>
<dbReference type="Gene3D" id="3.90.320.10">
    <property type="match status" value="1"/>
</dbReference>
<dbReference type="GO" id="GO:0006281">
    <property type="term" value="P:DNA repair"/>
    <property type="evidence" value="ECO:0007669"/>
    <property type="project" value="UniProtKB-ARBA"/>
</dbReference>
<keyword evidence="4" id="KW-1185">Reference proteome</keyword>
<evidence type="ECO:0000259" key="2">
    <source>
        <dbReference type="Pfam" id="PF20700"/>
    </source>
</evidence>
<dbReference type="InterPro" id="IPR011604">
    <property type="entry name" value="PDDEXK-like_dom_sf"/>
</dbReference>
<dbReference type="InterPro" id="IPR049012">
    <property type="entry name" value="Mutator_transp_dom"/>
</dbReference>
<dbReference type="PANTHER" id="PTHR46609">
    <property type="entry name" value="EXONUCLEASE, PHAGE-TYPE/RECB, C-TERMINAL DOMAIN-CONTAINING PROTEIN"/>
    <property type="match status" value="1"/>
</dbReference>
<protein>
    <recommendedName>
        <fullName evidence="5">YqaJ viral recombinase domain-containing protein</fullName>
    </recommendedName>
</protein>
<comment type="caution">
    <text evidence="3">The sequence shown here is derived from an EMBL/GenBank/DDBJ whole genome shotgun (WGS) entry which is preliminary data.</text>
</comment>
<sequence length="827" mass="93311">MLKKNITDNWATADNKISSYAKRAQQLITKTPLPSSSFPSFQLPVFDNTTISSAEVQIPGYPGSALPLNPKPQKSFDFTGRRIVDIQYLFNCLQSLKHEGFNCTFSDVEITNEKRLGFRSIFTTKCKMCNKVDILSTEDPAKEQLDVTTAAVSGIVCSGASYAVLEEITSALNIPPISSRTFFKHQEKVYTGIMALAWDEMIEAGKEEKKLAIEAGELDENGVPIITVAVDGAWSKRSYKSNYNALSGVGAVIGWRTKKILYVGVKNKYCRICQQEEKSKSSIHHKCFKNWRASTSAMEAGVILDGFKKSIEMHGLIYGKLIGDGDSSVMRKIKDAAPYGPQFIIQKIECKNHILRNLGNKIKEALKKPKVVGLIKSHVLKSQLRFRYGVTRAVEYRKNQQISTKDKIKLLQFDILNSYKHIFGEHSHCADYFCNGAKENEENIYPQLQSSPIYEDIVNAINRVAMHANSLIEDVDTNIVETFNSVVAKYVAGKRINYSQRGSYTARCGAAVASFNNSGEVNYKVQTLLSGHSPGKYTKSQCEKKIRNLNYKRRMATQGTRPQKLFHGVDDGDYGENASIEDLEPTLYLEKEKKFLEQLANEDPKEIQRLTIGQRDNSLWKTMRVKRLTASHFGKVGKLKKTTSTANTVKAILYQEFVGSSATQYGIQNENRAIAQFQEISGLKVRSCGLFVDPKYPFLAASPDGLVGDDAIVEVKCPYNSRMSTPKEATENNIIKFLMIDSSGDLQLKNNDNYMHQVQGQLNISNTSKCYFIVWTPKDLFYQIIYKDENFWNNLLPKLVTFYKKALLPELIDPRKVRCQELRKIHI</sequence>
<dbReference type="InterPro" id="IPR011335">
    <property type="entry name" value="Restrct_endonuc-II-like"/>
</dbReference>
<reference evidence="3 4" key="1">
    <citation type="journal article" date="2024" name="Insects">
        <title>An Improved Chromosome-Level Genome Assembly of the Firefly Pyrocoelia pectoralis.</title>
        <authorList>
            <person name="Fu X."/>
            <person name="Meyer-Rochow V.B."/>
            <person name="Ballantyne L."/>
            <person name="Zhu X."/>
        </authorList>
    </citation>
    <scope>NUCLEOTIDE SEQUENCE [LARGE SCALE GENOMIC DNA]</scope>
    <source>
        <strain evidence="3">XCY_ONT2</strain>
    </source>
</reference>
<dbReference type="AlphaFoldDB" id="A0AAN7ZJ52"/>
<dbReference type="EMBL" id="JAVRBK010000002">
    <property type="protein sequence ID" value="KAK5649175.1"/>
    <property type="molecule type" value="Genomic_DNA"/>
</dbReference>